<evidence type="ECO:0000256" key="6">
    <source>
        <dbReference type="PROSITE-ProRule" id="PRU01373"/>
    </source>
</evidence>
<evidence type="ECO:0000256" key="2">
    <source>
        <dbReference type="ARBA" id="ARBA00022679"/>
    </source>
</evidence>
<dbReference type="PROSITE" id="PS51781">
    <property type="entry name" value="SH3B"/>
    <property type="match status" value="1"/>
</dbReference>
<evidence type="ECO:0000259" key="8">
    <source>
        <dbReference type="PROSITE" id="PS52029"/>
    </source>
</evidence>
<evidence type="ECO:0000256" key="5">
    <source>
        <dbReference type="ARBA" id="ARBA00023316"/>
    </source>
</evidence>
<reference evidence="9 10" key="1">
    <citation type="journal article" date="2017" name="Genome Announc.">
        <title>Draft Genome Sequence of Romboutsia weinsteinii sp. nov. Strain CCRI-19649(T) Isolated from Surface Water.</title>
        <authorList>
            <person name="Maheux A.F."/>
            <person name="Boudreau D.K."/>
            <person name="Berube E."/>
            <person name="Boissinot M."/>
            <person name="Cantin P."/>
            <person name="Raymond F."/>
            <person name="Corbeil J."/>
            <person name="Omar R.F."/>
            <person name="Bergeron M.G."/>
        </authorList>
    </citation>
    <scope>NUCLEOTIDE SEQUENCE [LARGE SCALE GENOMIC DNA]</scope>
    <source>
        <strain evidence="9 10">CCRI-19649</strain>
    </source>
</reference>
<keyword evidence="10" id="KW-1185">Reference proteome</keyword>
<dbReference type="EMBL" id="NOJY02000009">
    <property type="protein sequence ID" value="RDY28086.1"/>
    <property type="molecule type" value="Genomic_DNA"/>
</dbReference>
<protein>
    <submittedName>
        <fullName evidence="9">Uncharacterized protein</fullName>
    </submittedName>
</protein>
<dbReference type="UniPathway" id="UPA00219"/>
<dbReference type="SUPFAM" id="SSF141523">
    <property type="entry name" value="L,D-transpeptidase catalytic domain-like"/>
    <property type="match status" value="1"/>
</dbReference>
<evidence type="ECO:0000256" key="1">
    <source>
        <dbReference type="ARBA" id="ARBA00004752"/>
    </source>
</evidence>
<dbReference type="Pfam" id="PF03734">
    <property type="entry name" value="YkuD"/>
    <property type="match status" value="1"/>
</dbReference>
<feature type="domain" description="L,D-TPase catalytic" evidence="8">
    <location>
        <begin position="163"/>
        <end position="283"/>
    </location>
</feature>
<dbReference type="InterPro" id="IPR052354">
    <property type="entry name" value="Cell_Wall_Dynamics_Protein"/>
</dbReference>
<keyword evidence="3 6" id="KW-0133">Cell shape</keyword>
<evidence type="ECO:0000259" key="7">
    <source>
        <dbReference type="PROSITE" id="PS51781"/>
    </source>
</evidence>
<feature type="active site" description="Nucleophile" evidence="6">
    <location>
        <position position="259"/>
    </location>
</feature>
<evidence type="ECO:0000256" key="4">
    <source>
        <dbReference type="ARBA" id="ARBA00022984"/>
    </source>
</evidence>
<dbReference type="GO" id="GO:0071555">
    <property type="term" value="P:cell wall organization"/>
    <property type="evidence" value="ECO:0007669"/>
    <property type="project" value="UniProtKB-UniRule"/>
</dbReference>
<dbReference type="InterPro" id="IPR003646">
    <property type="entry name" value="SH3-like_bac-type"/>
</dbReference>
<comment type="caution">
    <text evidence="9">The sequence shown here is derived from an EMBL/GenBank/DDBJ whole genome shotgun (WGS) entry which is preliminary data.</text>
</comment>
<dbReference type="RefSeq" id="WP_094367760.1">
    <property type="nucleotide sequence ID" value="NZ_NOJY02000009.1"/>
</dbReference>
<gene>
    <name evidence="9" type="ORF">CHL78_007225</name>
</gene>
<name>A0A371J5Z4_9FIRM</name>
<dbReference type="SMART" id="SM00287">
    <property type="entry name" value="SH3b"/>
    <property type="match status" value="2"/>
</dbReference>
<dbReference type="Gene3D" id="2.30.30.40">
    <property type="entry name" value="SH3 Domains"/>
    <property type="match status" value="2"/>
</dbReference>
<dbReference type="CDD" id="cd16913">
    <property type="entry name" value="YkuD_like"/>
    <property type="match status" value="1"/>
</dbReference>
<sequence length="283" mass="33081">MRPKRRIIIRYRIPIYKYTLVNLNLREEKSTTSNIITVIPKYSKIEVIDADDEWLKVIYDSKEGYVYKDYVSVTKHPWSNLNLRENESISSNIITIIPAKSQVEVLQADNDWSKVIYNDQMGYVFNYFLSDDGNRPDELNYKYFYTDMTRFVNENNIKSTSDYLLITDLKNKYTYVFKEDNGNWIQLYKWSCTVGKPQTPTITGTFFISGRKPGFGTDEYSVKYATRIRGGYYYHSILYDSTGSYVIDGRLGQALSHGCIRLATDNAKWIYDNIPDTTTVIIH</sequence>
<comment type="pathway">
    <text evidence="1 6">Cell wall biogenesis; peptidoglycan biosynthesis.</text>
</comment>
<keyword evidence="2" id="KW-0808">Transferase</keyword>
<dbReference type="GO" id="GO:0016740">
    <property type="term" value="F:transferase activity"/>
    <property type="evidence" value="ECO:0007669"/>
    <property type="project" value="UniProtKB-KW"/>
</dbReference>
<feature type="active site" description="Proton donor/acceptor" evidence="6">
    <location>
        <position position="235"/>
    </location>
</feature>
<dbReference type="PANTHER" id="PTHR34408">
    <property type="entry name" value="FAMILY PROTEIN, PUTATIVE-RELATED"/>
    <property type="match status" value="1"/>
</dbReference>
<dbReference type="Pfam" id="PF08239">
    <property type="entry name" value="SH3_3"/>
    <property type="match status" value="2"/>
</dbReference>
<dbReference type="GO" id="GO:0008360">
    <property type="term" value="P:regulation of cell shape"/>
    <property type="evidence" value="ECO:0007669"/>
    <property type="project" value="UniProtKB-UniRule"/>
</dbReference>
<accession>A0A371J5Z4</accession>
<evidence type="ECO:0000313" key="9">
    <source>
        <dbReference type="EMBL" id="RDY28086.1"/>
    </source>
</evidence>
<dbReference type="Proteomes" id="UP000215694">
    <property type="component" value="Unassembled WGS sequence"/>
</dbReference>
<evidence type="ECO:0000313" key="10">
    <source>
        <dbReference type="Proteomes" id="UP000215694"/>
    </source>
</evidence>
<feature type="domain" description="SH3b" evidence="7">
    <location>
        <begin position="13"/>
        <end position="75"/>
    </location>
</feature>
<dbReference type="Gene3D" id="2.40.440.10">
    <property type="entry name" value="L,D-transpeptidase catalytic domain-like"/>
    <property type="match status" value="1"/>
</dbReference>
<dbReference type="InterPro" id="IPR005490">
    <property type="entry name" value="LD_TPept_cat_dom"/>
</dbReference>
<keyword evidence="5 6" id="KW-0961">Cell wall biogenesis/degradation</keyword>
<dbReference type="InterPro" id="IPR038063">
    <property type="entry name" value="Transpep_catalytic_dom"/>
</dbReference>
<evidence type="ECO:0000256" key="3">
    <source>
        <dbReference type="ARBA" id="ARBA00022960"/>
    </source>
</evidence>
<dbReference type="AlphaFoldDB" id="A0A371J5Z4"/>
<dbReference type="PANTHER" id="PTHR34408:SF1">
    <property type="entry name" value="GLYCOSYL HYDROLASE FAMILY 19 DOMAIN-CONTAINING PROTEIN HI_1415"/>
    <property type="match status" value="1"/>
</dbReference>
<keyword evidence="4 6" id="KW-0573">Peptidoglycan synthesis</keyword>
<dbReference type="OrthoDB" id="177750at2"/>
<organism evidence="9 10">
    <name type="scientific">Romboutsia weinsteinii</name>
    <dbReference type="NCBI Taxonomy" id="2020949"/>
    <lineage>
        <taxon>Bacteria</taxon>
        <taxon>Bacillati</taxon>
        <taxon>Bacillota</taxon>
        <taxon>Clostridia</taxon>
        <taxon>Peptostreptococcales</taxon>
        <taxon>Peptostreptococcaceae</taxon>
        <taxon>Romboutsia</taxon>
    </lineage>
</organism>
<dbReference type="GO" id="GO:0009252">
    <property type="term" value="P:peptidoglycan biosynthetic process"/>
    <property type="evidence" value="ECO:0007669"/>
    <property type="project" value="UniProtKB-UniPathway"/>
</dbReference>
<proteinExistence type="predicted"/>
<dbReference type="PROSITE" id="PS52029">
    <property type="entry name" value="LD_TPASE"/>
    <property type="match status" value="1"/>
</dbReference>